<feature type="transmembrane region" description="Helical" evidence="8">
    <location>
        <begin position="145"/>
        <end position="165"/>
    </location>
</feature>
<feature type="transmembrane region" description="Helical" evidence="8">
    <location>
        <begin position="296"/>
        <end position="314"/>
    </location>
</feature>
<evidence type="ECO:0000256" key="4">
    <source>
        <dbReference type="ARBA" id="ARBA00022544"/>
    </source>
</evidence>
<evidence type="ECO:0000256" key="6">
    <source>
        <dbReference type="ARBA" id="ARBA00022989"/>
    </source>
</evidence>
<keyword evidence="6 8" id="KW-1133">Transmembrane helix</keyword>
<dbReference type="GO" id="GO:0016020">
    <property type="term" value="C:membrane"/>
    <property type="evidence" value="ECO:0007669"/>
    <property type="project" value="UniProtKB-SubCell"/>
</dbReference>
<accession>A0A285HUM9</accession>
<proteinExistence type="inferred from homology"/>
<organism evidence="9 10">
    <name type="scientific">Orenia metallireducens</name>
    <dbReference type="NCBI Taxonomy" id="1413210"/>
    <lineage>
        <taxon>Bacteria</taxon>
        <taxon>Bacillati</taxon>
        <taxon>Bacillota</taxon>
        <taxon>Clostridia</taxon>
        <taxon>Halanaerobiales</taxon>
        <taxon>Halobacteroidaceae</taxon>
        <taxon>Orenia</taxon>
    </lineage>
</organism>
<dbReference type="GO" id="GO:0009847">
    <property type="term" value="P:spore germination"/>
    <property type="evidence" value="ECO:0007669"/>
    <property type="project" value="InterPro"/>
</dbReference>
<feature type="transmembrane region" description="Helical" evidence="8">
    <location>
        <begin position="326"/>
        <end position="349"/>
    </location>
</feature>
<feature type="transmembrane region" description="Helical" evidence="8">
    <location>
        <begin position="257"/>
        <end position="284"/>
    </location>
</feature>
<feature type="transmembrane region" description="Helical" evidence="8">
    <location>
        <begin position="77"/>
        <end position="96"/>
    </location>
</feature>
<keyword evidence="3" id="KW-0813">Transport</keyword>
<dbReference type="RefSeq" id="WP_172431956.1">
    <property type="nucleotide sequence ID" value="NZ_OBDZ01000025.1"/>
</dbReference>
<dbReference type="PANTHER" id="PTHR34975">
    <property type="entry name" value="SPORE GERMINATION PROTEIN A2"/>
    <property type="match status" value="1"/>
</dbReference>
<keyword evidence="5 8" id="KW-0812">Transmembrane</keyword>
<evidence type="ECO:0000256" key="2">
    <source>
        <dbReference type="ARBA" id="ARBA00007998"/>
    </source>
</evidence>
<evidence type="ECO:0000256" key="1">
    <source>
        <dbReference type="ARBA" id="ARBA00004141"/>
    </source>
</evidence>
<reference evidence="10" key="1">
    <citation type="submission" date="2017-09" db="EMBL/GenBank/DDBJ databases">
        <authorList>
            <person name="Varghese N."/>
            <person name="Submissions S."/>
        </authorList>
    </citation>
    <scope>NUCLEOTIDE SEQUENCE [LARGE SCALE GENOMIC DNA]</scope>
    <source>
        <strain evidence="10">MSL47</strain>
    </source>
</reference>
<feature type="transmembrane region" description="Helical" evidence="8">
    <location>
        <begin position="116"/>
        <end position="133"/>
    </location>
</feature>
<dbReference type="AlphaFoldDB" id="A0A285HUM9"/>
<name>A0A285HUM9_9FIRM</name>
<evidence type="ECO:0000256" key="7">
    <source>
        <dbReference type="ARBA" id="ARBA00023136"/>
    </source>
</evidence>
<evidence type="ECO:0000313" key="10">
    <source>
        <dbReference type="Proteomes" id="UP000219573"/>
    </source>
</evidence>
<sequence>MKKEKISPFQYFWLSTNMIISTIILLIPKIIIEDGREYAWIVPIVSGSTIAVIHYLILKVGCNFSNKNIIADLKEILGPFIGTILLIPYILLVLHTTSLMMLQGVEFVTFVMPSKSIIGFWLAIGLLASYISYKGIETIARMAQFAIIIMFTAILTIVILNLLSMNKEWLKPFSINYKNVITASLTPAHWFLIIPNLSLIFKPYFTDNKRTIRASLLGNLVAQIMIVLLFISALTTLGADLTSALKFPFYTLSALPLAGLEIIIFIAWMTGVILEVGIFYLASLELISSLFKLKDYRILVIPFFIINTSMGIFQSEIPAVFKHIGYMVPINVLLLEIPFLIIVISIYLIENKKDKFKE</sequence>
<dbReference type="InterPro" id="IPR004761">
    <property type="entry name" value="Spore_GerAB"/>
</dbReference>
<evidence type="ECO:0000256" key="3">
    <source>
        <dbReference type="ARBA" id="ARBA00022448"/>
    </source>
</evidence>
<feature type="transmembrane region" description="Helical" evidence="8">
    <location>
        <begin position="12"/>
        <end position="32"/>
    </location>
</feature>
<comment type="similarity">
    <text evidence="2">Belongs to the amino acid-polyamine-organocation (APC) superfamily. Spore germination protein (SGP) (TC 2.A.3.9) family.</text>
</comment>
<evidence type="ECO:0000313" key="9">
    <source>
        <dbReference type="EMBL" id="SNY39405.1"/>
    </source>
</evidence>
<feature type="transmembrane region" description="Helical" evidence="8">
    <location>
        <begin position="38"/>
        <end position="57"/>
    </location>
</feature>
<comment type="subcellular location">
    <subcellularLocation>
        <location evidence="1">Membrane</location>
        <topology evidence="1">Multi-pass membrane protein</topology>
    </subcellularLocation>
</comment>
<dbReference type="PANTHER" id="PTHR34975:SF2">
    <property type="entry name" value="SPORE GERMINATION PROTEIN A2"/>
    <property type="match status" value="1"/>
</dbReference>
<feature type="transmembrane region" description="Helical" evidence="8">
    <location>
        <begin position="217"/>
        <end position="237"/>
    </location>
</feature>
<keyword evidence="7 8" id="KW-0472">Membrane</keyword>
<dbReference type="Proteomes" id="UP000219573">
    <property type="component" value="Unassembled WGS sequence"/>
</dbReference>
<gene>
    <name evidence="9" type="ORF">SAMN06265827_12520</name>
</gene>
<keyword evidence="10" id="KW-1185">Reference proteome</keyword>
<evidence type="ECO:0000256" key="8">
    <source>
        <dbReference type="SAM" id="Phobius"/>
    </source>
</evidence>
<keyword evidence="4" id="KW-0309">Germination</keyword>
<evidence type="ECO:0000256" key="5">
    <source>
        <dbReference type="ARBA" id="ARBA00022692"/>
    </source>
</evidence>
<dbReference type="Pfam" id="PF03845">
    <property type="entry name" value="Spore_permease"/>
    <property type="match status" value="1"/>
</dbReference>
<feature type="transmembrane region" description="Helical" evidence="8">
    <location>
        <begin position="185"/>
        <end position="205"/>
    </location>
</feature>
<protein>
    <submittedName>
        <fullName evidence="9">Spore germination protein (Amino acid permease)</fullName>
    </submittedName>
</protein>
<dbReference type="STRING" id="1413210.U472_02080"/>
<dbReference type="EMBL" id="OBDZ01000025">
    <property type="protein sequence ID" value="SNY39405.1"/>
    <property type="molecule type" value="Genomic_DNA"/>
</dbReference>